<dbReference type="SUPFAM" id="SSF53720">
    <property type="entry name" value="ALDH-like"/>
    <property type="match status" value="1"/>
</dbReference>
<dbReference type="PANTHER" id="PTHR43570">
    <property type="entry name" value="ALDEHYDE DEHYDROGENASE"/>
    <property type="match status" value="1"/>
</dbReference>
<dbReference type="Proteomes" id="UP000314982">
    <property type="component" value="Unassembled WGS sequence"/>
</dbReference>
<organism evidence="4 5">
    <name type="scientific">Hucho hucho</name>
    <name type="common">huchen</name>
    <dbReference type="NCBI Taxonomy" id="62062"/>
    <lineage>
        <taxon>Eukaryota</taxon>
        <taxon>Metazoa</taxon>
        <taxon>Chordata</taxon>
        <taxon>Craniata</taxon>
        <taxon>Vertebrata</taxon>
        <taxon>Euteleostomi</taxon>
        <taxon>Actinopterygii</taxon>
        <taxon>Neopterygii</taxon>
        <taxon>Teleostei</taxon>
        <taxon>Protacanthopterygii</taxon>
        <taxon>Salmoniformes</taxon>
        <taxon>Salmonidae</taxon>
        <taxon>Salmoninae</taxon>
        <taxon>Hucho</taxon>
    </lineage>
</organism>
<evidence type="ECO:0000256" key="2">
    <source>
        <dbReference type="ARBA" id="ARBA00023002"/>
    </source>
</evidence>
<dbReference type="InterPro" id="IPR015590">
    <property type="entry name" value="Aldehyde_DH_dom"/>
</dbReference>
<keyword evidence="5" id="KW-1185">Reference proteome</keyword>
<reference evidence="4" key="2">
    <citation type="submission" date="2025-08" db="UniProtKB">
        <authorList>
            <consortium name="Ensembl"/>
        </authorList>
    </citation>
    <scope>IDENTIFICATION</scope>
</reference>
<dbReference type="Gene3D" id="3.40.605.10">
    <property type="entry name" value="Aldehyde Dehydrogenase, Chain A, domain 1"/>
    <property type="match status" value="1"/>
</dbReference>
<dbReference type="InterPro" id="IPR012394">
    <property type="entry name" value="Aldehyde_DH_NAD(P)"/>
</dbReference>
<keyword evidence="2" id="KW-0560">Oxidoreductase</keyword>
<dbReference type="GeneTree" id="ENSGT00940000167857"/>
<dbReference type="PANTHER" id="PTHR43570:SF16">
    <property type="entry name" value="ALDEHYDE DEHYDROGENASE TYPE III, ISOFORM Q"/>
    <property type="match status" value="1"/>
</dbReference>
<feature type="domain" description="Aldehyde dehydrogenase" evidence="3">
    <location>
        <begin position="17"/>
        <end position="156"/>
    </location>
</feature>
<dbReference type="Ensembl" id="ENSHHUT00000026256.1">
    <property type="protein sequence ID" value="ENSHHUP00000025264.1"/>
    <property type="gene ID" value="ENSHHUG00000015934.1"/>
</dbReference>
<dbReference type="STRING" id="62062.ENSHHUP00000025264"/>
<evidence type="ECO:0000256" key="1">
    <source>
        <dbReference type="ARBA" id="ARBA00009986"/>
    </source>
</evidence>
<dbReference type="GO" id="GO:0004029">
    <property type="term" value="F:aldehyde dehydrogenase (NAD+) activity"/>
    <property type="evidence" value="ECO:0007669"/>
    <property type="project" value="TreeGrafter"/>
</dbReference>
<reference evidence="5" key="1">
    <citation type="submission" date="2018-06" db="EMBL/GenBank/DDBJ databases">
        <title>Genome assembly of Danube salmon.</title>
        <authorList>
            <person name="Macqueen D.J."/>
            <person name="Gundappa M.K."/>
        </authorList>
    </citation>
    <scope>NUCLEOTIDE SEQUENCE [LARGE SCALE GENOMIC DNA]</scope>
</reference>
<accession>A0A4W5LHB8</accession>
<dbReference type="GO" id="GO:0005737">
    <property type="term" value="C:cytoplasm"/>
    <property type="evidence" value="ECO:0007669"/>
    <property type="project" value="TreeGrafter"/>
</dbReference>
<reference evidence="4" key="3">
    <citation type="submission" date="2025-09" db="UniProtKB">
        <authorList>
            <consortium name="Ensembl"/>
        </authorList>
    </citation>
    <scope>IDENTIFICATION</scope>
</reference>
<dbReference type="GO" id="GO:0006081">
    <property type="term" value="P:aldehyde metabolic process"/>
    <property type="evidence" value="ECO:0007669"/>
    <property type="project" value="InterPro"/>
</dbReference>
<dbReference type="InterPro" id="IPR016162">
    <property type="entry name" value="Ald_DH_N"/>
</dbReference>
<sequence>IDPLFQSFARLYVCELFKALPLETCKALLRQLRAMLRDNEAPIAAALGADLHQPAHETFLAEIGLILAEIQTHLDYMDDWSAPKYTCTSFSCFPGRSSTLAEPLGVVCIFDTWKHPLHVTLLPLVGAISTGICAVDGSVDATNAVLAKLMATYLDTDLVRGGLEVSKDVLAQRFNLIFCTGGTFPPTTKTLEVNGSGFPRPSN</sequence>
<dbReference type="InterPro" id="IPR016161">
    <property type="entry name" value="Ald_DH/histidinol_DH"/>
</dbReference>
<comment type="similarity">
    <text evidence="1">Belongs to the aldehyde dehydrogenase family.</text>
</comment>
<evidence type="ECO:0000313" key="5">
    <source>
        <dbReference type="Proteomes" id="UP000314982"/>
    </source>
</evidence>
<proteinExistence type="inferred from homology"/>
<dbReference type="Pfam" id="PF00171">
    <property type="entry name" value="Aldedh"/>
    <property type="match status" value="1"/>
</dbReference>
<name>A0A4W5LHB8_9TELE</name>
<dbReference type="AlphaFoldDB" id="A0A4W5LHB8"/>
<evidence type="ECO:0000313" key="4">
    <source>
        <dbReference type="Ensembl" id="ENSHHUP00000025264.1"/>
    </source>
</evidence>
<protein>
    <recommendedName>
        <fullName evidence="3">Aldehyde dehydrogenase domain-containing protein</fullName>
    </recommendedName>
</protein>
<evidence type="ECO:0000259" key="3">
    <source>
        <dbReference type="Pfam" id="PF00171"/>
    </source>
</evidence>